<organism evidence="2 3">
    <name type="scientific">Candidatus Taylorbacteria bacterium RIFCSPHIGHO2_01_FULL_46_22b</name>
    <dbReference type="NCBI Taxonomy" id="1802301"/>
    <lineage>
        <taxon>Bacteria</taxon>
        <taxon>Candidatus Tayloriibacteriota</taxon>
    </lineage>
</organism>
<evidence type="ECO:0000259" key="1">
    <source>
        <dbReference type="PROSITE" id="PS51462"/>
    </source>
</evidence>
<proteinExistence type="predicted"/>
<dbReference type="SUPFAM" id="SSF55811">
    <property type="entry name" value="Nudix"/>
    <property type="match status" value="1"/>
</dbReference>
<evidence type="ECO:0000313" key="3">
    <source>
        <dbReference type="Proteomes" id="UP000178873"/>
    </source>
</evidence>
<evidence type="ECO:0000313" key="2">
    <source>
        <dbReference type="EMBL" id="OHA18323.1"/>
    </source>
</evidence>
<comment type="caution">
    <text evidence="2">The sequence shown here is derived from an EMBL/GenBank/DDBJ whole genome shotgun (WGS) entry which is preliminary data.</text>
</comment>
<gene>
    <name evidence="2" type="ORF">A2664_02575</name>
</gene>
<name>A0A1G2M3D2_9BACT</name>
<dbReference type="AlphaFoldDB" id="A0A1G2M3D2"/>
<dbReference type="InterPro" id="IPR000086">
    <property type="entry name" value="NUDIX_hydrolase_dom"/>
</dbReference>
<accession>A0A1G2M3D2</accession>
<dbReference type="InterPro" id="IPR015797">
    <property type="entry name" value="NUDIX_hydrolase-like_dom_sf"/>
</dbReference>
<reference evidence="2 3" key="1">
    <citation type="journal article" date="2016" name="Nat. Commun.">
        <title>Thousands of microbial genomes shed light on interconnected biogeochemical processes in an aquifer system.</title>
        <authorList>
            <person name="Anantharaman K."/>
            <person name="Brown C.T."/>
            <person name="Hug L.A."/>
            <person name="Sharon I."/>
            <person name="Castelle C.J."/>
            <person name="Probst A.J."/>
            <person name="Thomas B.C."/>
            <person name="Singh A."/>
            <person name="Wilkins M.J."/>
            <person name="Karaoz U."/>
            <person name="Brodie E.L."/>
            <person name="Williams K.H."/>
            <person name="Hubbard S.S."/>
            <person name="Banfield J.F."/>
        </authorList>
    </citation>
    <scope>NUCLEOTIDE SEQUENCE [LARGE SCALE GENOMIC DNA]</scope>
</reference>
<dbReference type="Proteomes" id="UP000178873">
    <property type="component" value="Unassembled WGS sequence"/>
</dbReference>
<dbReference type="Pfam" id="PF00293">
    <property type="entry name" value="NUDIX"/>
    <property type="match status" value="1"/>
</dbReference>
<dbReference type="STRING" id="1802301.A2664_02575"/>
<dbReference type="PROSITE" id="PS51462">
    <property type="entry name" value="NUDIX"/>
    <property type="match status" value="1"/>
</dbReference>
<dbReference type="Gene3D" id="3.90.79.10">
    <property type="entry name" value="Nucleoside Triphosphate Pyrophosphohydrolase"/>
    <property type="match status" value="1"/>
</dbReference>
<protein>
    <recommendedName>
        <fullName evidence="1">Nudix hydrolase domain-containing protein</fullName>
    </recommendedName>
</protein>
<sequence>MADKVLHRDLHRVVGTVMIYRPDRTFLITKRSEKLKVLPGKWTIPGGGLEVDDYVDTPPTNGEGQWYNALDRAIEREIKEETNLTVGKIEYLTNIAFIRPDQKAVLVLSFFAPYVSGEVKLSEEDTDFAWIKVADVEKYDLIDGIGDEIREVDRILVHRSKF</sequence>
<feature type="domain" description="Nudix hydrolase" evidence="1">
    <location>
        <begin position="9"/>
        <end position="154"/>
    </location>
</feature>
<dbReference type="EMBL" id="MHRF01000007">
    <property type="protein sequence ID" value="OHA18323.1"/>
    <property type="molecule type" value="Genomic_DNA"/>
</dbReference>